<keyword evidence="1" id="KW-0812">Transmembrane</keyword>
<name>A0A7N4V2E0_SARHA</name>
<reference evidence="2" key="2">
    <citation type="submission" date="2025-08" db="UniProtKB">
        <authorList>
            <consortium name="Ensembl"/>
        </authorList>
    </citation>
    <scope>IDENTIFICATION</scope>
</reference>
<organism evidence="2 3">
    <name type="scientific">Sarcophilus harrisii</name>
    <name type="common">Tasmanian devil</name>
    <name type="synonym">Sarcophilus laniarius</name>
    <dbReference type="NCBI Taxonomy" id="9305"/>
    <lineage>
        <taxon>Eukaryota</taxon>
        <taxon>Metazoa</taxon>
        <taxon>Chordata</taxon>
        <taxon>Craniata</taxon>
        <taxon>Vertebrata</taxon>
        <taxon>Euteleostomi</taxon>
        <taxon>Mammalia</taxon>
        <taxon>Metatheria</taxon>
        <taxon>Dasyuromorphia</taxon>
        <taxon>Dasyuridae</taxon>
        <taxon>Sarcophilus</taxon>
    </lineage>
</organism>
<keyword evidence="1" id="KW-1133">Transmembrane helix</keyword>
<reference evidence="2" key="3">
    <citation type="submission" date="2025-09" db="UniProtKB">
        <authorList>
            <consortium name="Ensembl"/>
        </authorList>
    </citation>
    <scope>IDENTIFICATION</scope>
</reference>
<dbReference type="Proteomes" id="UP000007648">
    <property type="component" value="Unassembled WGS sequence"/>
</dbReference>
<accession>A0A7N4V2E0</accession>
<proteinExistence type="predicted"/>
<feature type="transmembrane region" description="Helical" evidence="1">
    <location>
        <begin position="5"/>
        <end position="24"/>
    </location>
</feature>
<evidence type="ECO:0000256" key="1">
    <source>
        <dbReference type="SAM" id="Phobius"/>
    </source>
</evidence>
<evidence type="ECO:0000313" key="3">
    <source>
        <dbReference type="Proteomes" id="UP000007648"/>
    </source>
</evidence>
<evidence type="ECO:0000313" key="2">
    <source>
        <dbReference type="Ensembl" id="ENSSHAP00000033707.1"/>
    </source>
</evidence>
<dbReference type="AlphaFoldDB" id="A0A7N4V2E0"/>
<sequence length="132" mass="14334">MLSTVILNGISLCISCCWILLVMYKNADDVYRFILYPATLLKFWIILNCFLVESLGFSKYTIISSAKSDSLVSSLPTLIPLISISSLIAEASVSNTILNNNGDSGQPCFTPDLAGNGSSLSPLHMMLTDSFK</sequence>
<dbReference type="InParanoid" id="A0A7N4V2E0"/>
<protein>
    <submittedName>
        <fullName evidence="2">Uncharacterized protein</fullName>
    </submittedName>
</protein>
<dbReference type="GeneTree" id="ENSGT00980000200533"/>
<feature type="transmembrane region" description="Helical" evidence="1">
    <location>
        <begin position="30"/>
        <end position="52"/>
    </location>
</feature>
<keyword evidence="3" id="KW-1185">Reference proteome</keyword>
<reference evidence="2 3" key="1">
    <citation type="journal article" date="2011" name="Proc. Natl. Acad. Sci. U.S.A.">
        <title>Genetic diversity and population structure of the endangered marsupial Sarcophilus harrisii (Tasmanian devil).</title>
        <authorList>
            <person name="Miller W."/>
            <person name="Hayes V.M."/>
            <person name="Ratan A."/>
            <person name="Petersen D.C."/>
            <person name="Wittekindt N.E."/>
            <person name="Miller J."/>
            <person name="Walenz B."/>
            <person name="Knight J."/>
            <person name="Qi J."/>
            <person name="Zhao F."/>
            <person name="Wang Q."/>
            <person name="Bedoya-Reina O.C."/>
            <person name="Katiyar N."/>
            <person name="Tomsho L.P."/>
            <person name="Kasson L.M."/>
            <person name="Hardie R.A."/>
            <person name="Woodbridge P."/>
            <person name="Tindall E.A."/>
            <person name="Bertelsen M.F."/>
            <person name="Dixon D."/>
            <person name="Pyecroft S."/>
            <person name="Helgen K.M."/>
            <person name="Lesk A.M."/>
            <person name="Pringle T.H."/>
            <person name="Patterson N."/>
            <person name="Zhang Y."/>
            <person name="Kreiss A."/>
            <person name="Woods G.M."/>
            <person name="Jones M.E."/>
            <person name="Schuster S.C."/>
        </authorList>
    </citation>
    <scope>NUCLEOTIDE SEQUENCE [LARGE SCALE GENOMIC DNA]</scope>
</reference>
<keyword evidence="1" id="KW-0472">Membrane</keyword>
<dbReference type="Ensembl" id="ENSSHAT00000041643.1">
    <property type="protein sequence ID" value="ENSSHAP00000033707.1"/>
    <property type="gene ID" value="ENSSHAG00000030188.1"/>
</dbReference>